<reference evidence="2 3" key="1">
    <citation type="journal article" date="2015" name="Int. J. Syst. Evol. Microbiol.">
        <title>Sphingomonas hengshuiensis sp. nov., isolated from lake wetland.</title>
        <authorList>
            <person name="Wei S."/>
            <person name="Wang T."/>
            <person name="Liu H."/>
            <person name="Zhang C."/>
            <person name="Guo J."/>
            <person name="Wang Q."/>
            <person name="Liang K."/>
            <person name="Zhang Z."/>
        </authorList>
    </citation>
    <scope>NUCLEOTIDE SEQUENCE [LARGE SCALE GENOMIC DNA]</scope>
    <source>
        <strain evidence="2 3">WHSC-8</strain>
    </source>
</reference>
<evidence type="ECO:0008006" key="4">
    <source>
        <dbReference type="Google" id="ProtNLM"/>
    </source>
</evidence>
<dbReference type="GO" id="GO:0004190">
    <property type="term" value="F:aspartic-type endopeptidase activity"/>
    <property type="evidence" value="ECO:0007669"/>
    <property type="project" value="InterPro"/>
</dbReference>
<dbReference type="GO" id="GO:0006508">
    <property type="term" value="P:proteolysis"/>
    <property type="evidence" value="ECO:0007669"/>
    <property type="project" value="InterPro"/>
</dbReference>
<sequence>MLGVFRPLMLLLASLGANGDVQGPQGPDPIVADPPVDATLLTLGAIDTRLTVPVAVGLRGPYPFIIDTGAERTVVSRQLASVLGLAPGGSVSLTSMTGTSRVDTVIVPDLSIQSIGQLHTVIAPSLDARNLGAAGLLGIDTLRNHQVSIDFEHGTMAVRPSQRRVRATHRDRDEIVVTAKSVFGQLIVTDAYYGQTRVQVVLDTGSQVTMGNAMLRKRIGRAAGAGVPIQLTSVTGETAVADYVQVPAIRIGGVVFDSLPVAFAEVRPFERFGLTRRPALLLGMDALRSFRRVDIDFPNREVRFLLPRDTPVASKDFSSPLISSGPARATR</sequence>
<name>A0A7U5BEL0_9SPHN</name>
<protein>
    <recommendedName>
        <fullName evidence="4">Peptidase A2 domain-containing protein</fullName>
    </recommendedName>
</protein>
<dbReference type="RefSeq" id="WP_044330086.1">
    <property type="nucleotide sequence ID" value="NZ_CP010836.1"/>
</dbReference>
<dbReference type="Proteomes" id="UP000032300">
    <property type="component" value="Chromosome"/>
</dbReference>
<reference evidence="2 3" key="2">
    <citation type="submission" date="2015-02" db="EMBL/GenBank/DDBJ databases">
        <title>The complete genome of Sphingomonas hengshuiensis sp. WHSC-8 isolated from soil of Hengshui Lake.</title>
        <authorList>
            <person name="Wei S."/>
            <person name="Guo J."/>
            <person name="Su C."/>
            <person name="Wu R."/>
            <person name="Zhang Z."/>
            <person name="Liang K."/>
            <person name="Li H."/>
            <person name="Wang T."/>
            <person name="Liu H."/>
            <person name="Zhang C."/>
            <person name="Li Z."/>
            <person name="Wang Q."/>
            <person name="Meng J."/>
        </authorList>
    </citation>
    <scope>NUCLEOTIDE SEQUENCE [LARGE SCALE GENOMIC DNA]</scope>
    <source>
        <strain evidence="2 3">WHSC-8</strain>
    </source>
</reference>
<dbReference type="Pfam" id="PF13975">
    <property type="entry name" value="gag-asp_proteas"/>
    <property type="match status" value="1"/>
</dbReference>
<proteinExistence type="predicted"/>
<feature type="signal peptide" evidence="1">
    <location>
        <begin position="1"/>
        <end position="19"/>
    </location>
</feature>
<dbReference type="KEGG" id="sphi:TS85_01820"/>
<dbReference type="AlphaFoldDB" id="A0A7U5BEL0"/>
<evidence type="ECO:0000256" key="1">
    <source>
        <dbReference type="SAM" id="SignalP"/>
    </source>
</evidence>
<keyword evidence="3" id="KW-1185">Reference proteome</keyword>
<dbReference type="CDD" id="cd05483">
    <property type="entry name" value="retropepsin_like_bacteria"/>
    <property type="match status" value="1"/>
</dbReference>
<gene>
    <name evidence="2" type="ORF">TS85_01820</name>
</gene>
<feature type="chain" id="PRO_5030589798" description="Peptidase A2 domain-containing protein" evidence="1">
    <location>
        <begin position="20"/>
        <end position="331"/>
    </location>
</feature>
<dbReference type="Gene3D" id="2.40.70.10">
    <property type="entry name" value="Acid Proteases"/>
    <property type="match status" value="2"/>
</dbReference>
<keyword evidence="1" id="KW-0732">Signal</keyword>
<dbReference type="SUPFAM" id="SSF50630">
    <property type="entry name" value="Acid proteases"/>
    <property type="match status" value="2"/>
</dbReference>
<dbReference type="InterPro" id="IPR021109">
    <property type="entry name" value="Peptidase_aspartic_dom_sf"/>
</dbReference>
<dbReference type="PROSITE" id="PS00141">
    <property type="entry name" value="ASP_PROTEASE"/>
    <property type="match status" value="1"/>
</dbReference>
<evidence type="ECO:0000313" key="3">
    <source>
        <dbReference type="Proteomes" id="UP000032300"/>
    </source>
</evidence>
<organism evidence="2 3">
    <name type="scientific">Sphingomonas hengshuiensis</name>
    <dbReference type="NCBI Taxonomy" id="1609977"/>
    <lineage>
        <taxon>Bacteria</taxon>
        <taxon>Pseudomonadati</taxon>
        <taxon>Pseudomonadota</taxon>
        <taxon>Alphaproteobacteria</taxon>
        <taxon>Sphingomonadales</taxon>
        <taxon>Sphingomonadaceae</taxon>
        <taxon>Sphingomonas</taxon>
    </lineage>
</organism>
<dbReference type="InterPro" id="IPR034122">
    <property type="entry name" value="Retropepsin-like_bacterial"/>
</dbReference>
<dbReference type="EMBL" id="CP010836">
    <property type="protein sequence ID" value="AJP70824.1"/>
    <property type="molecule type" value="Genomic_DNA"/>
</dbReference>
<dbReference type="InterPro" id="IPR001969">
    <property type="entry name" value="Aspartic_peptidase_AS"/>
</dbReference>
<accession>A0A7U5BEL0</accession>
<evidence type="ECO:0000313" key="2">
    <source>
        <dbReference type="EMBL" id="AJP70824.1"/>
    </source>
</evidence>
<dbReference type="Pfam" id="PF13650">
    <property type="entry name" value="Asp_protease_2"/>
    <property type="match status" value="1"/>
</dbReference>